<name>A0A4V0YQM8_9BACT</name>
<evidence type="ECO:0000256" key="7">
    <source>
        <dbReference type="ARBA" id="ARBA00023133"/>
    </source>
</evidence>
<dbReference type="GO" id="GO:0005886">
    <property type="term" value="C:plasma membrane"/>
    <property type="evidence" value="ECO:0007669"/>
    <property type="project" value="UniProtKB-SubCell"/>
</dbReference>
<keyword evidence="6 10" id="KW-1133">Transmembrane helix</keyword>
<dbReference type="UniPathway" id="UPA00834">
    <property type="reaction ID" value="UER00712"/>
</dbReference>
<dbReference type="InterPro" id="IPR000537">
    <property type="entry name" value="UbiA_prenyltransferase"/>
</dbReference>
<comment type="subcellular location">
    <subcellularLocation>
        <location evidence="10">Cell membrane</location>
        <topology evidence="10">Multi-pass membrane protein</topology>
    </subcellularLocation>
    <subcellularLocation>
        <location evidence="1">Membrane</location>
        <topology evidence="1">Multi-pass membrane protein</topology>
    </subcellularLocation>
</comment>
<comment type="catalytic activity">
    <reaction evidence="9 10">
        <text>heme b + (2E,6E)-farnesyl diphosphate + H2O = Fe(II)-heme o + diphosphate</text>
        <dbReference type="Rhea" id="RHEA:28070"/>
        <dbReference type="ChEBI" id="CHEBI:15377"/>
        <dbReference type="ChEBI" id="CHEBI:33019"/>
        <dbReference type="ChEBI" id="CHEBI:60344"/>
        <dbReference type="ChEBI" id="CHEBI:60530"/>
        <dbReference type="ChEBI" id="CHEBI:175763"/>
        <dbReference type="EC" id="2.5.1.141"/>
    </reaction>
</comment>
<dbReference type="PANTHER" id="PTHR43448:SF2">
    <property type="entry name" value="PROTOHEME IX FARNESYLTRANSFERASE, MITOCHONDRIAL"/>
    <property type="match status" value="1"/>
</dbReference>
<dbReference type="KEGG" id="dcb:C3Y92_06200"/>
<dbReference type="Pfam" id="PF01040">
    <property type="entry name" value="UbiA"/>
    <property type="match status" value="1"/>
</dbReference>
<dbReference type="PANTHER" id="PTHR43448">
    <property type="entry name" value="PROTOHEME IX FARNESYLTRANSFERASE, MITOCHONDRIAL"/>
    <property type="match status" value="1"/>
</dbReference>
<organism evidence="11 12">
    <name type="scientific">Solidesulfovibrio carbinolicus</name>
    <dbReference type="NCBI Taxonomy" id="296842"/>
    <lineage>
        <taxon>Bacteria</taxon>
        <taxon>Pseudomonadati</taxon>
        <taxon>Thermodesulfobacteriota</taxon>
        <taxon>Desulfovibrionia</taxon>
        <taxon>Desulfovibrionales</taxon>
        <taxon>Desulfovibrionaceae</taxon>
        <taxon>Solidesulfovibrio</taxon>
    </lineage>
</organism>
<gene>
    <name evidence="10" type="primary">ctaB</name>
    <name evidence="11" type="ORF">C3Y92_06200</name>
</gene>
<evidence type="ECO:0000256" key="5">
    <source>
        <dbReference type="ARBA" id="ARBA00022729"/>
    </source>
</evidence>
<evidence type="ECO:0000256" key="1">
    <source>
        <dbReference type="ARBA" id="ARBA00004141"/>
    </source>
</evidence>
<dbReference type="NCBIfam" id="TIGR01473">
    <property type="entry name" value="cyoE_ctaB"/>
    <property type="match status" value="1"/>
</dbReference>
<dbReference type="InterPro" id="IPR044878">
    <property type="entry name" value="UbiA_sf"/>
</dbReference>
<keyword evidence="12" id="KW-1185">Reference proteome</keyword>
<keyword evidence="4 10" id="KW-0812">Transmembrane</keyword>
<accession>A0A4V0YQM8</accession>
<evidence type="ECO:0000313" key="12">
    <source>
        <dbReference type="Proteomes" id="UP000293296"/>
    </source>
</evidence>
<evidence type="ECO:0000256" key="10">
    <source>
        <dbReference type="HAMAP-Rule" id="MF_00154"/>
    </source>
</evidence>
<dbReference type="AlphaFoldDB" id="A0A4V0YQM8"/>
<dbReference type="Gene3D" id="1.10.357.140">
    <property type="entry name" value="UbiA prenyltransferase"/>
    <property type="match status" value="1"/>
</dbReference>
<keyword evidence="3 10" id="KW-0808">Transferase</keyword>
<dbReference type="GO" id="GO:0048034">
    <property type="term" value="P:heme O biosynthetic process"/>
    <property type="evidence" value="ECO:0007669"/>
    <property type="project" value="UniProtKB-UniRule"/>
</dbReference>
<evidence type="ECO:0000256" key="8">
    <source>
        <dbReference type="ARBA" id="ARBA00023136"/>
    </source>
</evidence>
<comment type="pathway">
    <text evidence="10">Porphyrin-containing compound metabolism; heme O biosynthesis; heme O from protoheme: step 1/1.</text>
</comment>
<evidence type="ECO:0000256" key="4">
    <source>
        <dbReference type="ARBA" id="ARBA00022692"/>
    </source>
</evidence>
<sequence>MGFRDFVGVAKPWLAAANLVTAGAGFFLGCGGAVVWGTFFAALAGIGLVVASGCVANNGIDSRLDRAMARTRGRAMAAGRMPLWVGLAYAAVLGLFGTAVLAVWTTPTTVAVTLGGFVVYVGVYSAWLKRRSPASTVVGSLAGAAPPLAAYCAAGGDLDLGAAMVLTLFCLWQVPHSYAVTLHRFDDYAAAGLPVLPVKQGFDATRRHIVWHIAAFVLAAVLLGVFGYAGQAYLAVATVSGACWLAVALHGYSAARARGWGRRVYLASIVVVCLLALALALDPAKRGGALDAPAEAPTAQS</sequence>
<feature type="transmembrane region" description="Helical" evidence="10">
    <location>
        <begin position="264"/>
        <end position="281"/>
    </location>
</feature>
<dbReference type="OrthoDB" id="9814417at2"/>
<feature type="transmembrane region" description="Helical" evidence="10">
    <location>
        <begin position="209"/>
        <end position="226"/>
    </location>
</feature>
<evidence type="ECO:0000256" key="3">
    <source>
        <dbReference type="ARBA" id="ARBA00022679"/>
    </source>
</evidence>
<comment type="function">
    <text evidence="10">Converts heme B (protoheme IX) to heme O by substitution of the vinyl group on carbon 2 of heme B porphyrin ring with a hydroxyethyl farnesyl side group.</text>
</comment>
<feature type="transmembrane region" description="Helical" evidence="10">
    <location>
        <begin position="12"/>
        <end position="34"/>
    </location>
</feature>
<dbReference type="EC" id="2.5.1.141" evidence="10"/>
<keyword evidence="2 10" id="KW-1003">Cell membrane</keyword>
<feature type="transmembrane region" description="Helical" evidence="10">
    <location>
        <begin position="232"/>
        <end position="252"/>
    </location>
</feature>
<feature type="transmembrane region" description="Helical" evidence="10">
    <location>
        <begin position="110"/>
        <end position="128"/>
    </location>
</feature>
<feature type="transmembrane region" description="Helical" evidence="10">
    <location>
        <begin position="40"/>
        <end position="60"/>
    </location>
</feature>
<keyword evidence="5" id="KW-0732">Signal</keyword>
<dbReference type="CDD" id="cd13957">
    <property type="entry name" value="PT_UbiA_Cox10"/>
    <property type="match status" value="1"/>
</dbReference>
<dbReference type="InterPro" id="IPR006369">
    <property type="entry name" value="Protohaem_IX_farnesylTrfase"/>
</dbReference>
<evidence type="ECO:0000313" key="11">
    <source>
        <dbReference type="EMBL" id="QAZ66852.1"/>
    </source>
</evidence>
<dbReference type="GO" id="GO:0008495">
    <property type="term" value="F:protoheme IX farnesyltransferase activity"/>
    <property type="evidence" value="ECO:0007669"/>
    <property type="project" value="UniProtKB-UniRule"/>
</dbReference>
<comment type="similarity">
    <text evidence="10">Belongs to the UbiA prenyltransferase family. Protoheme IX farnesyltransferase subfamily.</text>
</comment>
<dbReference type="HAMAP" id="MF_00154">
    <property type="entry name" value="CyoE_CtaB"/>
    <property type="match status" value="1"/>
</dbReference>
<keyword evidence="7 10" id="KW-0350">Heme biosynthesis</keyword>
<dbReference type="NCBIfam" id="NF003348">
    <property type="entry name" value="PRK04375.1-1"/>
    <property type="match status" value="1"/>
</dbReference>
<evidence type="ECO:0000256" key="2">
    <source>
        <dbReference type="ARBA" id="ARBA00022475"/>
    </source>
</evidence>
<evidence type="ECO:0000256" key="9">
    <source>
        <dbReference type="ARBA" id="ARBA00047690"/>
    </source>
</evidence>
<dbReference type="EMBL" id="CP026538">
    <property type="protein sequence ID" value="QAZ66852.1"/>
    <property type="molecule type" value="Genomic_DNA"/>
</dbReference>
<dbReference type="Proteomes" id="UP000293296">
    <property type="component" value="Chromosome"/>
</dbReference>
<dbReference type="PROSITE" id="PS51257">
    <property type="entry name" value="PROKAR_LIPOPROTEIN"/>
    <property type="match status" value="1"/>
</dbReference>
<dbReference type="PROSITE" id="PS00306">
    <property type="entry name" value="CASEIN_ALPHA_BETA"/>
    <property type="match status" value="1"/>
</dbReference>
<dbReference type="PROSITE" id="PS00943">
    <property type="entry name" value="UBIA"/>
    <property type="match status" value="1"/>
</dbReference>
<evidence type="ECO:0000256" key="6">
    <source>
        <dbReference type="ARBA" id="ARBA00022989"/>
    </source>
</evidence>
<comment type="miscellaneous">
    <text evidence="10">Carbon 2 of the heme B porphyrin ring is defined according to the Fischer nomenclature.</text>
</comment>
<dbReference type="InterPro" id="IPR030470">
    <property type="entry name" value="UbiA_prenylTrfase_CS"/>
</dbReference>
<protein>
    <recommendedName>
        <fullName evidence="10">Protoheme IX farnesyltransferase</fullName>
        <ecNumber evidence="10">2.5.1.141</ecNumber>
    </recommendedName>
    <alternativeName>
        <fullName evidence="10">Heme B farnesyltransferase</fullName>
    </alternativeName>
    <alternativeName>
        <fullName evidence="10">Heme O synthase</fullName>
    </alternativeName>
</protein>
<keyword evidence="8 10" id="KW-0472">Membrane</keyword>
<dbReference type="InterPro" id="IPR031305">
    <property type="entry name" value="Casein_CS"/>
</dbReference>
<proteinExistence type="inferred from homology"/>
<reference evidence="11 12" key="1">
    <citation type="submission" date="2018-02" db="EMBL/GenBank/DDBJ databases">
        <title>Genome sequence of Desulfovibrio carbinolicus DSM 3852.</title>
        <authorList>
            <person name="Wilbanks E."/>
            <person name="Skennerton C.T."/>
            <person name="Orphan V.J."/>
        </authorList>
    </citation>
    <scope>NUCLEOTIDE SEQUENCE [LARGE SCALE GENOMIC DNA]</scope>
    <source>
        <strain evidence="11 12">DSM 3852</strain>
    </source>
</reference>
<feature type="transmembrane region" description="Helical" evidence="10">
    <location>
        <begin position="81"/>
        <end position="104"/>
    </location>
</feature>
<dbReference type="RefSeq" id="WP_129350754.1">
    <property type="nucleotide sequence ID" value="NZ_CP026538.1"/>
</dbReference>